<gene>
    <name evidence="2" type="ORF">NDU88_000426</name>
</gene>
<keyword evidence="3" id="KW-1185">Reference proteome</keyword>
<sequence>MAGPSPSPRPHSYAPAALAAGVEQALAVLGGTPRQRGAGWRLHTPSPAAVIAQPGSGRGERRGGRPRTTFASLGQEEGAAQVSSRRNFSGKFAGRAPTARDPRLQ</sequence>
<dbReference type="Proteomes" id="UP001066276">
    <property type="component" value="Chromosome 1_2"/>
</dbReference>
<organism evidence="2 3">
    <name type="scientific">Pleurodeles waltl</name>
    <name type="common">Iberian ribbed newt</name>
    <dbReference type="NCBI Taxonomy" id="8319"/>
    <lineage>
        <taxon>Eukaryota</taxon>
        <taxon>Metazoa</taxon>
        <taxon>Chordata</taxon>
        <taxon>Craniata</taxon>
        <taxon>Vertebrata</taxon>
        <taxon>Euteleostomi</taxon>
        <taxon>Amphibia</taxon>
        <taxon>Batrachia</taxon>
        <taxon>Caudata</taxon>
        <taxon>Salamandroidea</taxon>
        <taxon>Salamandridae</taxon>
        <taxon>Pleurodelinae</taxon>
        <taxon>Pleurodeles</taxon>
    </lineage>
</organism>
<dbReference type="EMBL" id="JANPWB010000002">
    <property type="protein sequence ID" value="KAJ1204991.1"/>
    <property type="molecule type" value="Genomic_DNA"/>
</dbReference>
<protein>
    <submittedName>
        <fullName evidence="2">Uncharacterized protein</fullName>
    </submittedName>
</protein>
<comment type="caution">
    <text evidence="2">The sequence shown here is derived from an EMBL/GenBank/DDBJ whole genome shotgun (WGS) entry which is preliminary data.</text>
</comment>
<name>A0AAV7VWV2_PLEWA</name>
<dbReference type="AlphaFoldDB" id="A0AAV7VWV2"/>
<proteinExistence type="predicted"/>
<evidence type="ECO:0000313" key="3">
    <source>
        <dbReference type="Proteomes" id="UP001066276"/>
    </source>
</evidence>
<evidence type="ECO:0000256" key="1">
    <source>
        <dbReference type="SAM" id="MobiDB-lite"/>
    </source>
</evidence>
<reference evidence="2" key="1">
    <citation type="journal article" date="2022" name="bioRxiv">
        <title>Sequencing and chromosome-scale assembly of the giantPleurodeles waltlgenome.</title>
        <authorList>
            <person name="Brown T."/>
            <person name="Elewa A."/>
            <person name="Iarovenko S."/>
            <person name="Subramanian E."/>
            <person name="Araus A.J."/>
            <person name="Petzold A."/>
            <person name="Susuki M."/>
            <person name="Suzuki K.-i.T."/>
            <person name="Hayashi T."/>
            <person name="Toyoda A."/>
            <person name="Oliveira C."/>
            <person name="Osipova E."/>
            <person name="Leigh N.D."/>
            <person name="Simon A."/>
            <person name="Yun M.H."/>
        </authorList>
    </citation>
    <scope>NUCLEOTIDE SEQUENCE</scope>
    <source>
        <strain evidence="2">20211129_DDA</strain>
        <tissue evidence="2">Liver</tissue>
    </source>
</reference>
<accession>A0AAV7VWV2</accession>
<feature type="region of interest" description="Disordered" evidence="1">
    <location>
        <begin position="34"/>
        <end position="105"/>
    </location>
</feature>
<evidence type="ECO:0000313" key="2">
    <source>
        <dbReference type="EMBL" id="KAJ1204991.1"/>
    </source>
</evidence>